<keyword evidence="1" id="KW-0479">Metal-binding</keyword>
<dbReference type="AlphaFoldDB" id="A0A850PYD1"/>
<dbReference type="Proteomes" id="UP000592216">
    <property type="component" value="Unassembled WGS sequence"/>
</dbReference>
<dbReference type="PANTHER" id="PTHR11061:SF49">
    <property type="entry name" value="23S RRNA (URACIL(1939)-C(5))-METHYLTRANSFERASE RLMD"/>
    <property type="match status" value="1"/>
</dbReference>
<feature type="binding site" evidence="6">
    <location>
        <position position="241"/>
    </location>
    <ligand>
        <name>S-adenosyl-L-methionine</name>
        <dbReference type="ChEBI" id="CHEBI:59789"/>
    </ligand>
</feature>
<evidence type="ECO:0000256" key="7">
    <source>
        <dbReference type="PROSITE-ProRule" id="PRU10015"/>
    </source>
</evidence>
<dbReference type="Pfam" id="PF05958">
    <property type="entry name" value="tRNA_U5-meth_tr"/>
    <property type="match status" value="1"/>
</dbReference>
<dbReference type="PROSITE" id="PS51687">
    <property type="entry name" value="SAM_MT_RNA_M5U"/>
    <property type="match status" value="1"/>
</dbReference>
<feature type="active site" evidence="7">
    <location>
        <position position="362"/>
    </location>
</feature>
<name>A0A850PYD1_9RHOB</name>
<dbReference type="GO" id="GO:0070475">
    <property type="term" value="P:rRNA base methylation"/>
    <property type="evidence" value="ECO:0007669"/>
    <property type="project" value="TreeGrafter"/>
</dbReference>
<dbReference type="GO" id="GO:0051536">
    <property type="term" value="F:iron-sulfur cluster binding"/>
    <property type="evidence" value="ECO:0007669"/>
    <property type="project" value="UniProtKB-KW"/>
</dbReference>
<dbReference type="Gene3D" id="2.40.50.1070">
    <property type="match status" value="1"/>
</dbReference>
<evidence type="ECO:0000256" key="1">
    <source>
        <dbReference type="ARBA" id="ARBA00022485"/>
    </source>
</evidence>
<dbReference type="PROSITE" id="PS01230">
    <property type="entry name" value="TRMA_1"/>
    <property type="match status" value="1"/>
</dbReference>
<feature type="active site" description="Nucleophile" evidence="6">
    <location>
        <position position="362"/>
    </location>
</feature>
<dbReference type="InterPro" id="IPR029063">
    <property type="entry name" value="SAM-dependent_MTases_sf"/>
</dbReference>
<proteinExistence type="inferred from homology"/>
<keyword evidence="2 6" id="KW-0489">Methyltransferase</keyword>
<evidence type="ECO:0000256" key="3">
    <source>
        <dbReference type="ARBA" id="ARBA00022679"/>
    </source>
</evidence>
<accession>A0A850PYD1</accession>
<organism evidence="8 9">
    <name type="scientific">Donghicola mangrovi</name>
    <dbReference type="NCBI Taxonomy" id="2729614"/>
    <lineage>
        <taxon>Bacteria</taxon>
        <taxon>Pseudomonadati</taxon>
        <taxon>Pseudomonadota</taxon>
        <taxon>Alphaproteobacteria</taxon>
        <taxon>Rhodobacterales</taxon>
        <taxon>Roseobacteraceae</taxon>
        <taxon>Donghicola</taxon>
    </lineage>
</organism>
<evidence type="ECO:0000256" key="2">
    <source>
        <dbReference type="ARBA" id="ARBA00022603"/>
    </source>
</evidence>
<evidence type="ECO:0000256" key="5">
    <source>
        <dbReference type="ARBA" id="ARBA00023014"/>
    </source>
</evidence>
<dbReference type="Gene3D" id="3.40.50.150">
    <property type="entry name" value="Vaccinia Virus protein VP39"/>
    <property type="match status" value="1"/>
</dbReference>
<dbReference type="Gene3D" id="2.40.50.140">
    <property type="entry name" value="Nucleic acid-binding proteins"/>
    <property type="match status" value="1"/>
</dbReference>
<keyword evidence="1" id="KW-0408">Iron</keyword>
<feature type="binding site" evidence="6">
    <location>
        <position position="336"/>
    </location>
    <ligand>
        <name>S-adenosyl-L-methionine</name>
        <dbReference type="ChEBI" id="CHEBI:59789"/>
    </ligand>
</feature>
<dbReference type="CDD" id="cd02440">
    <property type="entry name" value="AdoMet_MTases"/>
    <property type="match status" value="1"/>
</dbReference>
<feature type="binding site" evidence="6">
    <location>
        <position position="268"/>
    </location>
    <ligand>
        <name>S-adenosyl-L-methionine</name>
        <dbReference type="ChEBI" id="CHEBI:59789"/>
    </ligand>
</feature>
<keyword evidence="1" id="KW-0004">4Fe-4S</keyword>
<gene>
    <name evidence="8" type="ORF">HJ536_02715</name>
</gene>
<comment type="caution">
    <text evidence="8">The sequence shown here is derived from an EMBL/GenBank/DDBJ whole genome shotgun (WGS) entry which is preliminary data.</text>
</comment>
<dbReference type="GO" id="GO:0070041">
    <property type="term" value="F:rRNA (uridine-C5-)-methyltransferase activity"/>
    <property type="evidence" value="ECO:0007669"/>
    <property type="project" value="TreeGrafter"/>
</dbReference>
<dbReference type="InterPro" id="IPR012340">
    <property type="entry name" value="NA-bd_OB-fold"/>
</dbReference>
<protein>
    <submittedName>
        <fullName evidence="8">Class I SAM-dependent RNA methyltransferase</fullName>
    </submittedName>
</protein>
<dbReference type="RefSeq" id="WP_177156565.1">
    <property type="nucleotide sequence ID" value="NZ_JABCJE010000001.1"/>
</dbReference>
<dbReference type="InterPro" id="IPR010280">
    <property type="entry name" value="U5_MeTrfase_fam"/>
</dbReference>
<dbReference type="EMBL" id="JABCJE010000001">
    <property type="protein sequence ID" value="NVO22257.1"/>
    <property type="molecule type" value="Genomic_DNA"/>
</dbReference>
<sequence length="408" mass="44129">MTEIVIERLGLHGDGIAAGPVYVPLTLPGERVEGDLNGEHLENARIVEPSADRVKAPCPRFKRCGGCSLQHASDAFVAQWKVGVVETALKAHGLDAPIRSIETSPPASRRRAVFSARRTKSGAQVGFHVRESDQIVEIDGCTLLDPALLDARSIVTELVKVGGSRKGELSVTITLTLNKLDVSVTGGKTLDDKLRMELGPLAERLGLSRLAWEDETVALRHPPAQDFDGITVVPPAGSFLQATRHGEDTLRAAVLEAVGDADHVADFFAGCGTFSLPLARKAEVWALEGVPEMIKALDLGWRNAKGLKKMKAEVRDLFRNPVIASDMQKLDAVVLDPPRAGAQAQVAEIAQTKIPVIAYVSCNPVTFARDAAVLVKAGYRLNWVQVVDQFRWSSHVELAARFDRPEKG</sequence>
<comment type="similarity">
    <text evidence="6">Belongs to the class I-like SAM-binding methyltransferase superfamily. RNA M5U methyltransferase family.</text>
</comment>
<keyword evidence="4 6" id="KW-0949">S-adenosyl-L-methionine</keyword>
<keyword evidence="3 6" id="KW-0808">Transferase</keyword>
<evidence type="ECO:0000256" key="4">
    <source>
        <dbReference type="ARBA" id="ARBA00022691"/>
    </source>
</evidence>
<dbReference type="SUPFAM" id="SSF53335">
    <property type="entry name" value="S-adenosyl-L-methionine-dependent methyltransferases"/>
    <property type="match status" value="1"/>
</dbReference>
<evidence type="ECO:0000313" key="9">
    <source>
        <dbReference type="Proteomes" id="UP000592216"/>
    </source>
</evidence>
<dbReference type="PANTHER" id="PTHR11061">
    <property type="entry name" value="RNA M5U METHYLTRANSFERASE"/>
    <property type="match status" value="1"/>
</dbReference>
<dbReference type="InterPro" id="IPR030390">
    <property type="entry name" value="MeTrfase_TrmA_AS"/>
</dbReference>
<keyword evidence="5" id="KW-0411">Iron-sulfur</keyword>
<reference evidence="8 9" key="1">
    <citation type="submission" date="2020-04" db="EMBL/GenBank/DDBJ databases">
        <title>Donghicola sp., a member of the Rhodobacteraceae family isolated from mangrove forest in Thailand.</title>
        <authorList>
            <person name="Charoenyingcharoen P."/>
            <person name="Yukphan P."/>
        </authorList>
    </citation>
    <scope>NUCLEOTIDE SEQUENCE [LARGE SCALE GENOMIC DNA]</scope>
    <source>
        <strain evidence="8 9">B5-SW-15</strain>
    </source>
</reference>
<evidence type="ECO:0000256" key="6">
    <source>
        <dbReference type="PROSITE-ProRule" id="PRU01024"/>
    </source>
</evidence>
<evidence type="ECO:0000313" key="8">
    <source>
        <dbReference type="EMBL" id="NVO22257.1"/>
    </source>
</evidence>
<feature type="binding site" evidence="6">
    <location>
        <position position="288"/>
    </location>
    <ligand>
        <name>S-adenosyl-L-methionine</name>
        <dbReference type="ChEBI" id="CHEBI:59789"/>
    </ligand>
</feature>